<name>A0ABN9T2X7_9DINO</name>
<comment type="caution">
    <text evidence="2">The sequence shown here is derived from an EMBL/GenBank/DDBJ whole genome shotgun (WGS) entry which is preliminary data.</text>
</comment>
<feature type="region of interest" description="Disordered" evidence="1">
    <location>
        <begin position="1"/>
        <end position="123"/>
    </location>
</feature>
<evidence type="ECO:0000313" key="2">
    <source>
        <dbReference type="EMBL" id="CAK0839334.1"/>
    </source>
</evidence>
<gene>
    <name evidence="2" type="ORF">PCOR1329_LOCUS35026</name>
</gene>
<dbReference type="EMBL" id="CAUYUJ010014283">
    <property type="protein sequence ID" value="CAK0839334.1"/>
    <property type="molecule type" value="Genomic_DNA"/>
</dbReference>
<organism evidence="2 3">
    <name type="scientific">Prorocentrum cordatum</name>
    <dbReference type="NCBI Taxonomy" id="2364126"/>
    <lineage>
        <taxon>Eukaryota</taxon>
        <taxon>Sar</taxon>
        <taxon>Alveolata</taxon>
        <taxon>Dinophyceae</taxon>
        <taxon>Prorocentrales</taxon>
        <taxon>Prorocentraceae</taxon>
        <taxon>Prorocentrum</taxon>
    </lineage>
</organism>
<reference evidence="2" key="1">
    <citation type="submission" date="2023-10" db="EMBL/GenBank/DDBJ databases">
        <authorList>
            <person name="Chen Y."/>
            <person name="Shah S."/>
            <person name="Dougan E. K."/>
            <person name="Thang M."/>
            <person name="Chan C."/>
        </authorList>
    </citation>
    <scope>NUCLEOTIDE SEQUENCE [LARGE SCALE GENOMIC DNA]</scope>
</reference>
<feature type="compositionally biased region" description="Low complexity" evidence="1">
    <location>
        <begin position="60"/>
        <end position="71"/>
    </location>
</feature>
<feature type="compositionally biased region" description="Low complexity" evidence="1">
    <location>
        <begin position="86"/>
        <end position="104"/>
    </location>
</feature>
<protein>
    <submittedName>
        <fullName evidence="2">Uncharacterized protein</fullName>
    </submittedName>
</protein>
<accession>A0ABN9T2X7</accession>
<feature type="region of interest" description="Disordered" evidence="1">
    <location>
        <begin position="332"/>
        <end position="354"/>
    </location>
</feature>
<feature type="region of interest" description="Disordered" evidence="1">
    <location>
        <begin position="237"/>
        <end position="265"/>
    </location>
</feature>
<keyword evidence="3" id="KW-1185">Reference proteome</keyword>
<sequence>MALRTGETPIGSLSMLGERHTDPGTSWPLASLRQLKAKNVQQGDGADPDMGTRSYDVRRASSGSRSTTAASLIPRTRRPHGIRGNAAAGAAAGSSASAAGRSASPEVQERQTDPGPGTSWPMTSLRHMKAASKNLPPVSSFGDGGDSDFGTRSDTFSTFRARRGSTSSLFPRISSSGALDMPSRRNSMPDVGMVPERVAGPDRLQSNSLLRWSSLNDSQAQTQRSLSDAVSRSFGALPTVGSRFPSPPQSKGPADLPRSSKRRTSWSTELVPLYEAGAECSDRTTKTISGFIGPPSRASSGAACSATPAGSKERKAGIGFGLDRPYNENRETFSTCAPSPVASESDGSQASEDTELQVPLAPTLLEVYAGYADEEVEVHDRFMSLAFKRFAVYGAHEVTRELLHDALIHMGFLTSTKQRSLYLATQLSKFQNFDYMDFVGYVSRVAVLERNAIRQRAGACLSELPDGDDDGAAALDRVQQFLRSAGVCFPYSHVEKMRKAARLDDKRPKDMSTNDPTSC</sequence>
<evidence type="ECO:0000256" key="1">
    <source>
        <dbReference type="SAM" id="MobiDB-lite"/>
    </source>
</evidence>
<feature type="compositionally biased region" description="Basic and acidic residues" evidence="1">
    <location>
        <begin position="500"/>
        <end position="512"/>
    </location>
</feature>
<evidence type="ECO:0000313" key="3">
    <source>
        <dbReference type="Proteomes" id="UP001189429"/>
    </source>
</evidence>
<proteinExistence type="predicted"/>
<dbReference type="Proteomes" id="UP001189429">
    <property type="component" value="Unassembled WGS sequence"/>
</dbReference>
<feature type="region of interest" description="Disordered" evidence="1">
    <location>
        <begin position="500"/>
        <end position="519"/>
    </location>
</feature>